<accession>A0ABQ5N4H8</accession>
<dbReference type="Proteomes" id="UP001208567">
    <property type="component" value="Unassembled WGS sequence"/>
</dbReference>
<name>A0ABQ5N4H8_9CLOT</name>
<reference evidence="1 2" key="1">
    <citation type="journal article" date="2024" name="Int. J. Syst. Evol. Microbiol.">
        <title>Clostridium omnivorum sp. nov., isolated from anoxic soil under the treatment of reductive soil disinfestation.</title>
        <authorList>
            <person name="Ueki A."/>
            <person name="Tonouchi A."/>
            <person name="Kaku N."/>
            <person name="Honma S."/>
            <person name="Ueki K."/>
        </authorList>
    </citation>
    <scope>NUCLEOTIDE SEQUENCE [LARGE SCALE GENOMIC DNA]</scope>
    <source>
        <strain evidence="1 2">E14</strain>
    </source>
</reference>
<gene>
    <name evidence="1" type="ORF">bsdE14_15190</name>
</gene>
<protein>
    <recommendedName>
        <fullName evidence="3">DUF2750 domain-containing protein</fullName>
    </recommendedName>
</protein>
<comment type="caution">
    <text evidence="1">The sequence shown here is derived from an EMBL/GenBank/DDBJ whole genome shotgun (WGS) entry which is preliminary data.</text>
</comment>
<evidence type="ECO:0000313" key="1">
    <source>
        <dbReference type="EMBL" id="GLC30109.1"/>
    </source>
</evidence>
<evidence type="ECO:0000313" key="2">
    <source>
        <dbReference type="Proteomes" id="UP001208567"/>
    </source>
</evidence>
<keyword evidence="2" id="KW-1185">Reference proteome</keyword>
<organism evidence="1 2">
    <name type="scientific">Clostridium omnivorum</name>
    <dbReference type="NCBI Taxonomy" id="1604902"/>
    <lineage>
        <taxon>Bacteria</taxon>
        <taxon>Bacillati</taxon>
        <taxon>Bacillota</taxon>
        <taxon>Clostridia</taxon>
        <taxon>Eubacteriales</taxon>
        <taxon>Clostridiaceae</taxon>
        <taxon>Clostridium</taxon>
    </lineage>
</organism>
<dbReference type="RefSeq" id="WP_264849374.1">
    <property type="nucleotide sequence ID" value="NZ_BRXR01000001.1"/>
</dbReference>
<sequence length="125" mass="14979">MYYSEVEEIFCLTKDRKYKYFFDRVAETEQIWGLKNKNGWVTIKDENNNIAMPIWPGFEFAKYCKENQWKEANPEGIDLFEFMEYWLQGMKRDGCRVLVFGDSEGRGISIDSEEFKKELEKKLAQ</sequence>
<dbReference type="InterPro" id="IPR021284">
    <property type="entry name" value="DUF2750"/>
</dbReference>
<dbReference type="EMBL" id="BRXR01000001">
    <property type="protein sequence ID" value="GLC30109.1"/>
    <property type="molecule type" value="Genomic_DNA"/>
</dbReference>
<evidence type="ECO:0008006" key="3">
    <source>
        <dbReference type="Google" id="ProtNLM"/>
    </source>
</evidence>
<proteinExistence type="predicted"/>
<dbReference type="Pfam" id="PF11042">
    <property type="entry name" value="DUF2750"/>
    <property type="match status" value="1"/>
</dbReference>